<evidence type="ECO:0000256" key="7">
    <source>
        <dbReference type="ARBA" id="ARBA00039386"/>
    </source>
</evidence>
<evidence type="ECO:0000259" key="9">
    <source>
        <dbReference type="Pfam" id="PF04324"/>
    </source>
</evidence>
<dbReference type="GO" id="GO:0046872">
    <property type="term" value="F:metal ion binding"/>
    <property type="evidence" value="ECO:0007669"/>
    <property type="project" value="UniProtKB-KW"/>
</dbReference>
<keyword evidence="3" id="KW-0479">Metal-binding</keyword>
<dbReference type="Proteomes" id="UP000501534">
    <property type="component" value="Chromosome"/>
</dbReference>
<evidence type="ECO:0000256" key="8">
    <source>
        <dbReference type="ARBA" id="ARBA00046332"/>
    </source>
</evidence>
<keyword evidence="5" id="KW-0408">Iron</keyword>
<keyword evidence="1" id="KW-0813">Transport</keyword>
<accession>A0A6M4GUR6</accession>
<evidence type="ECO:0000256" key="1">
    <source>
        <dbReference type="ARBA" id="ARBA00022448"/>
    </source>
</evidence>
<evidence type="ECO:0000313" key="10">
    <source>
        <dbReference type="EMBL" id="QJR11071.1"/>
    </source>
</evidence>
<evidence type="ECO:0000256" key="3">
    <source>
        <dbReference type="ARBA" id="ARBA00022723"/>
    </source>
</evidence>
<sequence>MYICNCNGITEREIRGAVELGCTTLHDLRRDLGVATCCGKCAPDARKVLRTCTRNCATCPSEAFAGGDD</sequence>
<dbReference type="Pfam" id="PF04324">
    <property type="entry name" value="Fer2_BFD"/>
    <property type="match status" value="1"/>
</dbReference>
<keyword evidence="11" id="KW-1185">Reference proteome</keyword>
<proteinExistence type="inferred from homology"/>
<dbReference type="Gene3D" id="1.10.10.1100">
    <property type="entry name" value="BFD-like [2Fe-2S]-binding domain"/>
    <property type="match status" value="1"/>
</dbReference>
<dbReference type="InterPro" id="IPR007419">
    <property type="entry name" value="BFD-like_2Fe2S-bd_dom"/>
</dbReference>
<organism evidence="10 11">
    <name type="scientific">Usitatibacter rugosus</name>
    <dbReference type="NCBI Taxonomy" id="2732067"/>
    <lineage>
        <taxon>Bacteria</taxon>
        <taxon>Pseudomonadati</taxon>
        <taxon>Pseudomonadota</taxon>
        <taxon>Betaproteobacteria</taxon>
        <taxon>Nitrosomonadales</taxon>
        <taxon>Usitatibacteraceae</taxon>
        <taxon>Usitatibacter</taxon>
    </lineage>
</organism>
<keyword evidence="6" id="KW-0411">Iron-sulfur</keyword>
<dbReference type="PANTHER" id="PTHR37424:SF1">
    <property type="entry name" value="BACTERIOFERRITIN-ASSOCIATED FERREDOXIN"/>
    <property type="match status" value="1"/>
</dbReference>
<dbReference type="InterPro" id="IPR041854">
    <property type="entry name" value="BFD-like_2Fe2S-bd_dom_sf"/>
</dbReference>
<feature type="domain" description="BFD-like [2Fe-2S]-binding" evidence="9">
    <location>
        <begin position="2"/>
        <end position="50"/>
    </location>
</feature>
<dbReference type="PANTHER" id="PTHR37424">
    <property type="entry name" value="BACTERIOFERRITIN-ASSOCIATED FERREDOXIN"/>
    <property type="match status" value="1"/>
</dbReference>
<comment type="similarity">
    <text evidence="8">Belongs to the Bfd family.</text>
</comment>
<keyword evidence="2" id="KW-0001">2Fe-2S</keyword>
<evidence type="ECO:0000256" key="5">
    <source>
        <dbReference type="ARBA" id="ARBA00023004"/>
    </source>
</evidence>
<evidence type="ECO:0000256" key="6">
    <source>
        <dbReference type="ARBA" id="ARBA00023014"/>
    </source>
</evidence>
<dbReference type="InterPro" id="IPR052371">
    <property type="entry name" value="BFD-associated_ferredoxin"/>
</dbReference>
<evidence type="ECO:0000256" key="4">
    <source>
        <dbReference type="ARBA" id="ARBA00022982"/>
    </source>
</evidence>
<gene>
    <name evidence="10" type="ORF">DSM104443_02142</name>
</gene>
<dbReference type="KEGG" id="uru:DSM104443_02142"/>
<dbReference type="GO" id="GO:0051537">
    <property type="term" value="F:2 iron, 2 sulfur cluster binding"/>
    <property type="evidence" value="ECO:0007669"/>
    <property type="project" value="UniProtKB-KW"/>
</dbReference>
<keyword evidence="4" id="KW-0249">Electron transport</keyword>
<protein>
    <recommendedName>
        <fullName evidence="7">Bacterioferritin-associated ferredoxin</fullName>
    </recommendedName>
</protein>
<dbReference type="EMBL" id="CP053069">
    <property type="protein sequence ID" value="QJR11071.1"/>
    <property type="molecule type" value="Genomic_DNA"/>
</dbReference>
<evidence type="ECO:0000313" key="11">
    <source>
        <dbReference type="Proteomes" id="UP000501534"/>
    </source>
</evidence>
<evidence type="ECO:0000256" key="2">
    <source>
        <dbReference type="ARBA" id="ARBA00022714"/>
    </source>
</evidence>
<name>A0A6M4GUR6_9PROT</name>
<reference evidence="10 11" key="1">
    <citation type="submission" date="2020-04" db="EMBL/GenBank/DDBJ databases">
        <title>Usitatibacter rugosus gen. nov., sp. nov. and Usitatibacter palustris sp. nov., novel members of Usitatibacteraceae fam. nov. within the order Nitrosomonadales isolated from soil.</title>
        <authorList>
            <person name="Huber K.J."/>
            <person name="Neumann-Schaal M."/>
            <person name="Geppert A."/>
            <person name="Luckner M."/>
            <person name="Wanner G."/>
            <person name="Overmann J."/>
        </authorList>
    </citation>
    <scope>NUCLEOTIDE SEQUENCE [LARGE SCALE GENOMIC DNA]</scope>
    <source>
        <strain evidence="10 11">0125_3</strain>
    </source>
</reference>
<dbReference type="AlphaFoldDB" id="A0A6M4GUR6"/>
<dbReference type="RefSeq" id="WP_171092094.1">
    <property type="nucleotide sequence ID" value="NZ_CP053069.1"/>
</dbReference>